<proteinExistence type="predicted"/>
<accession>A0A5P8KGX8</accession>
<dbReference type="AlphaFoldDB" id="A0A5P8KGX8"/>
<feature type="compositionally biased region" description="Acidic residues" evidence="1">
    <location>
        <begin position="583"/>
        <end position="594"/>
    </location>
</feature>
<keyword evidence="4" id="KW-1185">Reference proteome</keyword>
<keyword evidence="3" id="KW-0378">Hydrolase</keyword>
<name>A0A5P8KGX8_9ACTN</name>
<dbReference type="GO" id="GO:0016787">
    <property type="term" value="F:hydrolase activity"/>
    <property type="evidence" value="ECO:0007669"/>
    <property type="project" value="UniProtKB-KW"/>
</dbReference>
<dbReference type="Proteomes" id="UP000327294">
    <property type="component" value="Chromosome"/>
</dbReference>
<feature type="region of interest" description="Disordered" evidence="1">
    <location>
        <begin position="1"/>
        <end position="22"/>
    </location>
</feature>
<reference evidence="3 4" key="1">
    <citation type="submission" date="2019-10" db="EMBL/GenBank/DDBJ databases">
        <title>Streptomyces sp. strain GY16 isolated from leaves of Broussonetia papyrifera.</title>
        <authorList>
            <person name="Mo P."/>
        </authorList>
    </citation>
    <scope>NUCLEOTIDE SEQUENCE [LARGE SCALE GENOMIC DNA]</scope>
    <source>
        <strain evidence="3 4">GY16</strain>
    </source>
</reference>
<feature type="compositionally biased region" description="Pro residues" evidence="1">
    <location>
        <begin position="1"/>
        <end position="18"/>
    </location>
</feature>
<organism evidence="3 4">
    <name type="scientific">Streptomyces phaeolivaceus</name>
    <dbReference type="NCBI Taxonomy" id="2653200"/>
    <lineage>
        <taxon>Bacteria</taxon>
        <taxon>Bacillati</taxon>
        <taxon>Actinomycetota</taxon>
        <taxon>Actinomycetes</taxon>
        <taxon>Kitasatosporales</taxon>
        <taxon>Streptomycetaceae</taxon>
        <taxon>Streptomyces</taxon>
    </lineage>
</organism>
<gene>
    <name evidence="3" type="ORF">F9278_43335</name>
</gene>
<evidence type="ECO:0000313" key="4">
    <source>
        <dbReference type="Proteomes" id="UP000327294"/>
    </source>
</evidence>
<evidence type="ECO:0000313" key="3">
    <source>
        <dbReference type="EMBL" id="QFR01888.1"/>
    </source>
</evidence>
<dbReference type="Gene3D" id="2.80.10.50">
    <property type="match status" value="1"/>
</dbReference>
<dbReference type="KEGG" id="sphv:F9278_43335"/>
<protein>
    <submittedName>
        <fullName evidence="3">Hydrolase</fullName>
    </submittedName>
</protein>
<dbReference type="SUPFAM" id="SSF50370">
    <property type="entry name" value="Ricin B-like lectins"/>
    <property type="match status" value="1"/>
</dbReference>
<dbReference type="EMBL" id="CP045096">
    <property type="protein sequence ID" value="QFR01888.1"/>
    <property type="molecule type" value="Genomic_DNA"/>
</dbReference>
<dbReference type="RefSeq" id="WP_152173211.1">
    <property type="nucleotide sequence ID" value="NZ_CP045096.1"/>
</dbReference>
<feature type="region of interest" description="Disordered" evidence="1">
    <location>
        <begin position="511"/>
        <end position="598"/>
    </location>
</feature>
<dbReference type="Pfam" id="PF00652">
    <property type="entry name" value="Ricin_B_lectin"/>
    <property type="match status" value="1"/>
</dbReference>
<sequence length="611" mass="64844">MHTPHPPRPTYPPAPGPVPGESDETLAARLRGWPEGSTGDPVALLMARHWQPTYDYAVICLATQSQVASMVTATAFHRVLDGLMRGESGVALRPRLLVAARDTVKEWSAEGGVSGVLPDLRKPAGGRGMRAAKSMTPENRKLVERSFQALPAVAQCLLWHTEVEAETITIPTGLLGLDTDSAVATLEQARDKFREGCVRAHRELAPSKDCRFYNRLLDVPIRRGGALLPDVQQHLLECRYCRYAAEQLSHFEGGLGGVIAEAVLGWGARRYLDSRPGRMPQKASSRRPGSGGRHRLLSQIPAQRRRITAGARNPRALITVGVSSGALLAAILGAAFLSDDGSGADPTASTSATGGVATAPDTGNDTTTDTASPTPPASAGRPTAPQQTRLRNQAADLCIDIQGGKAVKGASTELAECDSGWTQKWSYEEDGLLRSVANPELCLDSQVDAGVVVLGKCADEDSERGDDVRYDFTVQGELLPRWGEGLAMAPVAREPDADVVVKVRDNSTTQRWLTDGVTASPESLSVSGSEAPTPETEPVSRKPEPETDGASPAPGPEKSSSPQPEVTPEAEAEQRGSILSVGDESEEVAEEEPELPLTSLDVAGLLTNLGL</sequence>
<feature type="region of interest" description="Disordered" evidence="1">
    <location>
        <begin position="341"/>
        <end position="388"/>
    </location>
</feature>
<evidence type="ECO:0000259" key="2">
    <source>
        <dbReference type="SMART" id="SM00458"/>
    </source>
</evidence>
<dbReference type="InterPro" id="IPR035992">
    <property type="entry name" value="Ricin_B-like_lectins"/>
</dbReference>
<dbReference type="InterPro" id="IPR000772">
    <property type="entry name" value="Ricin_B_lectin"/>
</dbReference>
<evidence type="ECO:0000256" key="1">
    <source>
        <dbReference type="SAM" id="MobiDB-lite"/>
    </source>
</evidence>
<dbReference type="SMART" id="SM00458">
    <property type="entry name" value="RICIN"/>
    <property type="match status" value="1"/>
</dbReference>
<feature type="compositionally biased region" description="Low complexity" evidence="1">
    <location>
        <begin position="347"/>
        <end position="385"/>
    </location>
</feature>
<feature type="region of interest" description="Disordered" evidence="1">
    <location>
        <begin position="274"/>
        <end position="305"/>
    </location>
</feature>
<feature type="compositionally biased region" description="Polar residues" evidence="1">
    <location>
        <begin position="520"/>
        <end position="530"/>
    </location>
</feature>
<feature type="domain" description="Ricin B lectin" evidence="2">
    <location>
        <begin position="384"/>
        <end position="515"/>
    </location>
</feature>
<dbReference type="PROSITE" id="PS50231">
    <property type="entry name" value="RICIN_B_LECTIN"/>
    <property type="match status" value="1"/>
</dbReference>